<dbReference type="GO" id="GO:0005886">
    <property type="term" value="C:plasma membrane"/>
    <property type="evidence" value="ECO:0007669"/>
    <property type="project" value="UniProtKB-SubCell"/>
</dbReference>
<feature type="transmembrane region" description="Helical" evidence="8">
    <location>
        <begin position="68"/>
        <end position="85"/>
    </location>
</feature>
<keyword evidence="3 8" id="KW-0812">Transmembrane</keyword>
<sequence>MNQLDIWMLAIALAMDCFTVSIVSGVIVRRWLWGMILRIAFLFGWFQAMMPLIGWMATNHFSEQLEFIDHWIAFGLLAFIGGKMIRESLGPEEEKQFNPRNLNTQLLLAIATSIDALAIGISFACTGYREISQIAYPLFIIGLVSFLFSLLGYLLGVRFGRSIARKLKPELLGGIILIAIGIKILITHMFT</sequence>
<feature type="transmembrane region" description="Helical" evidence="8">
    <location>
        <begin position="171"/>
        <end position="190"/>
    </location>
</feature>
<dbReference type="OrthoDB" id="9811590at2"/>
<evidence type="ECO:0000313" key="9">
    <source>
        <dbReference type="EMBL" id="SHK71557.1"/>
    </source>
</evidence>
<keyword evidence="6 8" id="KW-0472">Membrane</keyword>
<dbReference type="PANTHER" id="PTHR35529">
    <property type="entry name" value="MANGANESE EFFLUX PUMP MNTP-RELATED"/>
    <property type="match status" value="1"/>
</dbReference>
<evidence type="ECO:0000256" key="2">
    <source>
        <dbReference type="ARBA" id="ARBA00022475"/>
    </source>
</evidence>
<dbReference type="HAMAP" id="MF_01521">
    <property type="entry name" value="MntP_pump"/>
    <property type="match status" value="1"/>
</dbReference>
<dbReference type="InterPro" id="IPR003810">
    <property type="entry name" value="Mntp/YtaF"/>
</dbReference>
<evidence type="ECO:0000256" key="4">
    <source>
        <dbReference type="ARBA" id="ARBA00022989"/>
    </source>
</evidence>
<evidence type="ECO:0000313" key="10">
    <source>
        <dbReference type="Proteomes" id="UP000184130"/>
    </source>
</evidence>
<feature type="transmembrane region" description="Helical" evidence="8">
    <location>
        <begin position="135"/>
        <end position="159"/>
    </location>
</feature>
<dbReference type="RefSeq" id="WP_073207911.1">
    <property type="nucleotide sequence ID" value="NZ_FRBD01000010.1"/>
</dbReference>
<dbReference type="AlphaFoldDB" id="A0A1M6UQR4"/>
<dbReference type="EMBL" id="FRBD01000010">
    <property type="protein sequence ID" value="SHK71557.1"/>
    <property type="molecule type" value="Genomic_DNA"/>
</dbReference>
<accession>A0A1M6UQR4</accession>
<evidence type="ECO:0000256" key="3">
    <source>
        <dbReference type="ARBA" id="ARBA00022692"/>
    </source>
</evidence>
<feature type="transmembrane region" description="Helical" evidence="8">
    <location>
        <begin position="106"/>
        <end position="129"/>
    </location>
</feature>
<keyword evidence="1 8" id="KW-0813">Transport</keyword>
<comment type="function">
    <text evidence="8">Probably functions as a manganese efflux pump.</text>
</comment>
<dbReference type="InterPro" id="IPR022929">
    <property type="entry name" value="Put_MntP"/>
</dbReference>
<feature type="transmembrane region" description="Helical" evidence="8">
    <location>
        <begin position="35"/>
        <end position="56"/>
    </location>
</feature>
<evidence type="ECO:0000256" key="7">
    <source>
        <dbReference type="ARBA" id="ARBA00023211"/>
    </source>
</evidence>
<keyword evidence="5 8" id="KW-0406">Ion transport</keyword>
<feature type="transmembrane region" description="Helical" evidence="8">
    <location>
        <begin position="6"/>
        <end position="28"/>
    </location>
</feature>
<keyword evidence="7 8" id="KW-0464">Manganese</keyword>
<reference evidence="9 10" key="1">
    <citation type="submission" date="2016-11" db="EMBL/GenBank/DDBJ databases">
        <authorList>
            <person name="Jaros S."/>
            <person name="Januszkiewicz K."/>
            <person name="Wedrychowicz H."/>
        </authorList>
    </citation>
    <scope>NUCLEOTIDE SEQUENCE [LARGE SCALE GENOMIC DNA]</scope>
    <source>
        <strain evidence="9 10">KHT3</strain>
    </source>
</reference>
<evidence type="ECO:0000256" key="5">
    <source>
        <dbReference type="ARBA" id="ARBA00023065"/>
    </source>
</evidence>
<comment type="subcellular location">
    <subcellularLocation>
        <location evidence="8">Cell membrane</location>
        <topology evidence="8">Multi-pass membrane protein</topology>
    </subcellularLocation>
</comment>
<dbReference type="Pfam" id="PF02659">
    <property type="entry name" value="Mntp"/>
    <property type="match status" value="1"/>
</dbReference>
<name>A0A1M6UQR4_XYLRU</name>
<dbReference type="GO" id="GO:0005384">
    <property type="term" value="F:manganese ion transmembrane transporter activity"/>
    <property type="evidence" value="ECO:0007669"/>
    <property type="project" value="UniProtKB-UniRule"/>
</dbReference>
<gene>
    <name evidence="8" type="primary">mntP</name>
    <name evidence="9" type="ORF">SAMN05216463_11066</name>
</gene>
<evidence type="ECO:0000256" key="1">
    <source>
        <dbReference type="ARBA" id="ARBA00022448"/>
    </source>
</evidence>
<dbReference type="Proteomes" id="UP000184130">
    <property type="component" value="Unassembled WGS sequence"/>
</dbReference>
<evidence type="ECO:0000256" key="6">
    <source>
        <dbReference type="ARBA" id="ARBA00023136"/>
    </source>
</evidence>
<dbReference type="PANTHER" id="PTHR35529:SF1">
    <property type="entry name" value="MANGANESE EFFLUX PUMP MNTP-RELATED"/>
    <property type="match status" value="1"/>
</dbReference>
<proteinExistence type="inferred from homology"/>
<keyword evidence="2 8" id="KW-1003">Cell membrane</keyword>
<evidence type="ECO:0000256" key="8">
    <source>
        <dbReference type="HAMAP-Rule" id="MF_01521"/>
    </source>
</evidence>
<comment type="similarity">
    <text evidence="8">Belongs to the MntP (TC 9.B.29) family.</text>
</comment>
<protein>
    <recommendedName>
        <fullName evidence="8">Putative manganese efflux pump MntP</fullName>
    </recommendedName>
</protein>
<keyword evidence="4 8" id="KW-1133">Transmembrane helix</keyword>
<organism evidence="9 10">
    <name type="scientific">Xylanibacter ruminicola</name>
    <name type="common">Prevotella ruminicola</name>
    <dbReference type="NCBI Taxonomy" id="839"/>
    <lineage>
        <taxon>Bacteria</taxon>
        <taxon>Pseudomonadati</taxon>
        <taxon>Bacteroidota</taxon>
        <taxon>Bacteroidia</taxon>
        <taxon>Bacteroidales</taxon>
        <taxon>Prevotellaceae</taxon>
        <taxon>Xylanibacter</taxon>
    </lineage>
</organism>